<organism evidence="2">
    <name type="scientific">Caenorhabditis brenneri</name>
    <name type="common">Nematode worm</name>
    <dbReference type="NCBI Taxonomy" id="135651"/>
    <lineage>
        <taxon>Eukaryota</taxon>
        <taxon>Metazoa</taxon>
        <taxon>Ecdysozoa</taxon>
        <taxon>Nematoda</taxon>
        <taxon>Chromadorea</taxon>
        <taxon>Rhabditida</taxon>
        <taxon>Rhabditina</taxon>
        <taxon>Rhabditomorpha</taxon>
        <taxon>Rhabditoidea</taxon>
        <taxon>Rhabditidae</taxon>
        <taxon>Peloderinae</taxon>
        <taxon>Caenorhabditis</taxon>
    </lineage>
</organism>
<dbReference type="Pfam" id="PF10317">
    <property type="entry name" value="7TM_GPCR_Srd"/>
    <property type="match status" value="1"/>
</dbReference>
<evidence type="ECO:0000313" key="1">
    <source>
        <dbReference type="EMBL" id="EGT40382.1"/>
    </source>
</evidence>
<protein>
    <submittedName>
        <fullName evidence="1">Uncharacterized protein</fullName>
    </submittedName>
</protein>
<dbReference type="AlphaFoldDB" id="G0MBH2"/>
<dbReference type="HOGENOM" id="CLU_2851747_0_0_1"/>
<dbReference type="Proteomes" id="UP000008068">
    <property type="component" value="Unassembled WGS sequence"/>
</dbReference>
<sequence length="65" mass="7171">MEVLLIIFHSLPADIRKHYEVINANVEDHSVVGLVDFRILPSALNTIIMSSSVVLLPAAGLFSRK</sequence>
<dbReference type="EMBL" id="GL379788">
    <property type="protein sequence ID" value="EGT40382.1"/>
    <property type="molecule type" value="Genomic_DNA"/>
</dbReference>
<reference evidence="2" key="1">
    <citation type="submission" date="2011-07" db="EMBL/GenBank/DDBJ databases">
        <authorList>
            <consortium name="Caenorhabditis brenneri Sequencing and Analysis Consortium"/>
            <person name="Wilson R.K."/>
        </authorList>
    </citation>
    <scope>NUCLEOTIDE SEQUENCE [LARGE SCALE GENOMIC DNA]</scope>
    <source>
        <strain evidence="2">PB2801</strain>
    </source>
</reference>
<dbReference type="InParanoid" id="G0MBH2"/>
<gene>
    <name evidence="1" type="ORF">CAEBREN_30183</name>
</gene>
<keyword evidence="2" id="KW-1185">Reference proteome</keyword>
<accession>G0MBH2</accession>
<dbReference type="InterPro" id="IPR019421">
    <property type="entry name" value="7TM_GPCR_serpentine_rcpt_Srd"/>
</dbReference>
<proteinExistence type="predicted"/>
<evidence type="ECO:0000313" key="2">
    <source>
        <dbReference type="Proteomes" id="UP000008068"/>
    </source>
</evidence>
<name>G0MBH2_CAEBE</name>